<organism evidence="3 4">
    <name type="scientific">Halochromatium salexigens</name>
    <name type="common">Chromatium salexigens</name>
    <dbReference type="NCBI Taxonomy" id="49447"/>
    <lineage>
        <taxon>Bacteria</taxon>
        <taxon>Pseudomonadati</taxon>
        <taxon>Pseudomonadota</taxon>
        <taxon>Gammaproteobacteria</taxon>
        <taxon>Chromatiales</taxon>
        <taxon>Chromatiaceae</taxon>
        <taxon>Halochromatium</taxon>
    </lineage>
</organism>
<accession>A0AAJ0UGN1</accession>
<evidence type="ECO:0000259" key="2">
    <source>
        <dbReference type="Pfam" id="PF13470"/>
    </source>
</evidence>
<dbReference type="PANTHER" id="PTHR34610:SF3">
    <property type="entry name" value="SSL7007 PROTEIN"/>
    <property type="match status" value="1"/>
</dbReference>
<dbReference type="Pfam" id="PF13470">
    <property type="entry name" value="PIN_3"/>
    <property type="match status" value="1"/>
</dbReference>
<dbReference type="Proteomes" id="UP001296967">
    <property type="component" value="Unassembled WGS sequence"/>
</dbReference>
<dbReference type="PANTHER" id="PTHR34610">
    <property type="entry name" value="SSL7007 PROTEIN"/>
    <property type="match status" value="1"/>
</dbReference>
<dbReference type="NCBIfam" id="TIGR00305">
    <property type="entry name" value="putative toxin-antitoxin system toxin component, PIN family"/>
    <property type="match status" value="1"/>
</dbReference>
<dbReference type="AlphaFoldDB" id="A0AAJ0UGN1"/>
<sequence>MISRVFVVDTNVLTAGLITKDAQSPVARIVDHMLSGAIFYLLSLALLDEYRAVLLRPKLSKLHGLTEREIDALLTDLVANAIWRDPEPVSPAPDPGDDHLWALLEGHAGSVLITGDRLLIEHPPDRASVISPRSHVERGVDLSSASNRP</sequence>
<protein>
    <submittedName>
        <fullName evidence="3">Toxin-antitoxin system toxin component, PIN family</fullName>
    </submittedName>
</protein>
<dbReference type="SUPFAM" id="SSF88723">
    <property type="entry name" value="PIN domain-like"/>
    <property type="match status" value="1"/>
</dbReference>
<evidence type="ECO:0000313" key="4">
    <source>
        <dbReference type="Proteomes" id="UP001296967"/>
    </source>
</evidence>
<gene>
    <name evidence="3" type="ORF">CCR82_11520</name>
</gene>
<dbReference type="EMBL" id="NHSF01000059">
    <property type="protein sequence ID" value="MBK5931135.1"/>
    <property type="molecule type" value="Genomic_DNA"/>
</dbReference>
<comment type="caution">
    <text evidence="3">The sequence shown here is derived from an EMBL/GenBank/DDBJ whole genome shotgun (WGS) entry which is preliminary data.</text>
</comment>
<proteinExistence type="predicted"/>
<dbReference type="InterPro" id="IPR002850">
    <property type="entry name" value="PIN_toxin-like"/>
</dbReference>
<keyword evidence="4" id="KW-1185">Reference proteome</keyword>
<dbReference type="InterPro" id="IPR029060">
    <property type="entry name" value="PIN-like_dom_sf"/>
</dbReference>
<dbReference type="InterPro" id="IPR002716">
    <property type="entry name" value="PIN_dom"/>
</dbReference>
<feature type="region of interest" description="Disordered" evidence="1">
    <location>
        <begin position="129"/>
        <end position="149"/>
    </location>
</feature>
<feature type="domain" description="PIN" evidence="2">
    <location>
        <begin position="6"/>
        <end position="117"/>
    </location>
</feature>
<name>A0AAJ0UGN1_HALSE</name>
<reference evidence="3" key="2">
    <citation type="journal article" date="2020" name="Microorganisms">
        <title>Osmotic Adaptation and Compatible Solute Biosynthesis of Phototrophic Bacteria as Revealed from Genome Analyses.</title>
        <authorList>
            <person name="Imhoff J.F."/>
            <person name="Rahn T."/>
            <person name="Kunzel S."/>
            <person name="Keller A."/>
            <person name="Neulinger S.C."/>
        </authorList>
    </citation>
    <scope>NUCLEOTIDE SEQUENCE</scope>
    <source>
        <strain evidence="3">DSM 4395</strain>
    </source>
</reference>
<reference evidence="3" key="1">
    <citation type="submission" date="2017-05" db="EMBL/GenBank/DDBJ databases">
        <authorList>
            <person name="Imhoff J.F."/>
            <person name="Rahn T."/>
            <person name="Kuenzel S."/>
            <person name="Neulinger S.C."/>
        </authorList>
    </citation>
    <scope>NUCLEOTIDE SEQUENCE</scope>
    <source>
        <strain evidence="3">DSM 4395</strain>
    </source>
</reference>
<evidence type="ECO:0000313" key="3">
    <source>
        <dbReference type="EMBL" id="MBK5931135.1"/>
    </source>
</evidence>
<evidence type="ECO:0000256" key="1">
    <source>
        <dbReference type="SAM" id="MobiDB-lite"/>
    </source>
</evidence>